<feature type="compositionally biased region" description="Low complexity" evidence="1">
    <location>
        <begin position="1"/>
        <end position="10"/>
    </location>
</feature>
<dbReference type="Proteomes" id="UP001501358">
    <property type="component" value="Unassembled WGS sequence"/>
</dbReference>
<evidence type="ECO:0000313" key="3">
    <source>
        <dbReference type="EMBL" id="GAA2484801.1"/>
    </source>
</evidence>
<dbReference type="InterPro" id="IPR021235">
    <property type="entry name" value="DUF2637"/>
</dbReference>
<dbReference type="EMBL" id="BAAATA010000009">
    <property type="protein sequence ID" value="GAA2484801.1"/>
    <property type="molecule type" value="Genomic_DNA"/>
</dbReference>
<evidence type="ECO:0000313" key="4">
    <source>
        <dbReference type="Proteomes" id="UP001501358"/>
    </source>
</evidence>
<comment type="caution">
    <text evidence="3">The sequence shown here is derived from an EMBL/GenBank/DDBJ whole genome shotgun (WGS) entry which is preliminary data.</text>
</comment>
<accession>A0ABN3LL64</accession>
<evidence type="ECO:0000256" key="2">
    <source>
        <dbReference type="SAM" id="Phobius"/>
    </source>
</evidence>
<protein>
    <recommendedName>
        <fullName evidence="5">DUF2637 domain-containing protein</fullName>
    </recommendedName>
</protein>
<feature type="transmembrane region" description="Helical" evidence="2">
    <location>
        <begin position="107"/>
        <end position="124"/>
    </location>
</feature>
<evidence type="ECO:0008006" key="5">
    <source>
        <dbReference type="Google" id="ProtNLM"/>
    </source>
</evidence>
<feature type="region of interest" description="Disordered" evidence="1">
    <location>
        <begin position="1"/>
        <end position="27"/>
    </location>
</feature>
<dbReference type="PANTHER" id="PTHR23242:SF9">
    <property type="entry name" value="TRANSCRIPTION FACTOR HOXA13"/>
    <property type="match status" value="1"/>
</dbReference>
<dbReference type="PANTHER" id="PTHR23242">
    <property type="entry name" value="TRANSCRIPTION FACTOR HOXA13"/>
    <property type="match status" value="1"/>
</dbReference>
<name>A0ABN3LL64_9ACTN</name>
<feature type="compositionally biased region" description="Basic and acidic residues" evidence="1">
    <location>
        <begin position="415"/>
        <end position="435"/>
    </location>
</feature>
<gene>
    <name evidence="3" type="ORF">GCM10010406_21310</name>
</gene>
<evidence type="ECO:0000256" key="1">
    <source>
        <dbReference type="SAM" id="MobiDB-lite"/>
    </source>
</evidence>
<sequence length="563" mass="60335">MLATPAGTQPPTTPDGDRQPQPNRPGIAPLTPLQKKLALGISLGVTAIAGIGFAGSYNAVTNLARAKGFGGFSEVFTLGVDLGIAVFLALDLFLAWLRMPYPLLRQIAWVLTGATVCYNAAAAYPDELGMAMHGTIPLLFIGAVEAVRHALGRIADITEDRHIENPPLIRWLVAPASTFRIWRRMRKWHITSYVEAVRHQKEVKVYKAGLRNDYGRMWRTKAPADKLLVLTLAGYGMSVSNAVDLPRKEAAARAEEAHRAQLAEQKAAEARRLEQEAATAEAARIRAAAEAEKQRIAAEARRIAEEADRQRRLAEAREQAELARLQEEQRLAKAKAEAEAQRIAEETEAARRLRAAELDAQQRTIEEQQRLAALKAQADAAAAQAEIDRLAAQTEADRRIELARAKAEEDRIAAEARAAETKRREEDRRRAEAARRLAPRAASASPEPASAPATPGASGSANANGASQSAPASASSTATSRPATSSPRATAPVASANAASGGGIDLEDVVATYQALMERNGKAPSDAVLGEALGVSRSRAQQLRTAAIEAGHTELAKPLRLAS</sequence>
<keyword evidence="2" id="KW-0472">Membrane</keyword>
<keyword evidence="2" id="KW-0812">Transmembrane</keyword>
<feature type="region of interest" description="Disordered" evidence="1">
    <location>
        <begin position="415"/>
        <end position="501"/>
    </location>
</feature>
<dbReference type="RefSeq" id="WP_344382931.1">
    <property type="nucleotide sequence ID" value="NZ_BAAATA010000009.1"/>
</dbReference>
<feature type="transmembrane region" description="Helical" evidence="2">
    <location>
        <begin position="75"/>
        <end position="95"/>
    </location>
</feature>
<feature type="compositionally biased region" description="Low complexity" evidence="1">
    <location>
        <begin position="439"/>
        <end position="499"/>
    </location>
</feature>
<dbReference type="Pfam" id="PF10935">
    <property type="entry name" value="DUF2637"/>
    <property type="match status" value="1"/>
</dbReference>
<organism evidence="3 4">
    <name type="scientific">Streptomyces thermolineatus</name>
    <dbReference type="NCBI Taxonomy" id="44033"/>
    <lineage>
        <taxon>Bacteria</taxon>
        <taxon>Bacillati</taxon>
        <taxon>Actinomycetota</taxon>
        <taxon>Actinomycetes</taxon>
        <taxon>Kitasatosporales</taxon>
        <taxon>Streptomycetaceae</taxon>
        <taxon>Streptomyces</taxon>
    </lineage>
</organism>
<reference evidence="3 4" key="1">
    <citation type="journal article" date="2019" name="Int. J. Syst. Evol. Microbiol.">
        <title>The Global Catalogue of Microorganisms (GCM) 10K type strain sequencing project: providing services to taxonomists for standard genome sequencing and annotation.</title>
        <authorList>
            <consortium name="The Broad Institute Genomics Platform"/>
            <consortium name="The Broad Institute Genome Sequencing Center for Infectious Disease"/>
            <person name="Wu L."/>
            <person name="Ma J."/>
        </authorList>
    </citation>
    <scope>NUCLEOTIDE SEQUENCE [LARGE SCALE GENOMIC DNA]</scope>
    <source>
        <strain evidence="3 4">JCM 6307</strain>
    </source>
</reference>
<keyword evidence="4" id="KW-1185">Reference proteome</keyword>
<proteinExistence type="predicted"/>
<feature type="transmembrane region" description="Helical" evidence="2">
    <location>
        <begin position="37"/>
        <end position="55"/>
    </location>
</feature>
<keyword evidence="2" id="KW-1133">Transmembrane helix</keyword>